<evidence type="ECO:0000256" key="1">
    <source>
        <dbReference type="SAM" id="MobiDB-lite"/>
    </source>
</evidence>
<dbReference type="EMBL" id="JAZHXJ010001873">
    <property type="protein sequence ID" value="KAL1843087.1"/>
    <property type="molecule type" value="Genomic_DNA"/>
</dbReference>
<proteinExistence type="predicted"/>
<reference evidence="2 3" key="1">
    <citation type="journal article" date="2024" name="Commun. Biol.">
        <title>Comparative genomic analysis of thermophilic fungi reveals convergent evolutionary adaptations and gene losses.</title>
        <authorList>
            <person name="Steindorff A.S."/>
            <person name="Aguilar-Pontes M.V."/>
            <person name="Robinson A.J."/>
            <person name="Andreopoulos B."/>
            <person name="LaButti K."/>
            <person name="Kuo A."/>
            <person name="Mondo S."/>
            <person name="Riley R."/>
            <person name="Otillar R."/>
            <person name="Haridas S."/>
            <person name="Lipzen A."/>
            <person name="Grimwood J."/>
            <person name="Schmutz J."/>
            <person name="Clum A."/>
            <person name="Reid I.D."/>
            <person name="Moisan M.C."/>
            <person name="Butler G."/>
            <person name="Nguyen T.T.M."/>
            <person name="Dewar K."/>
            <person name="Conant G."/>
            <person name="Drula E."/>
            <person name="Henrissat B."/>
            <person name="Hansel C."/>
            <person name="Singer S."/>
            <person name="Hutchinson M.I."/>
            <person name="de Vries R.P."/>
            <person name="Natvig D.O."/>
            <person name="Powell A.J."/>
            <person name="Tsang A."/>
            <person name="Grigoriev I.V."/>
        </authorList>
    </citation>
    <scope>NUCLEOTIDE SEQUENCE [LARGE SCALE GENOMIC DNA]</scope>
    <source>
        <strain evidence="2 3">ATCC 24622</strain>
    </source>
</reference>
<dbReference type="Proteomes" id="UP001586593">
    <property type="component" value="Unassembled WGS sequence"/>
</dbReference>
<protein>
    <submittedName>
        <fullName evidence="2">Uncharacterized protein</fullName>
    </submittedName>
</protein>
<organism evidence="2 3">
    <name type="scientific">Phialemonium thermophilum</name>
    <dbReference type="NCBI Taxonomy" id="223376"/>
    <lineage>
        <taxon>Eukaryota</taxon>
        <taxon>Fungi</taxon>
        <taxon>Dikarya</taxon>
        <taxon>Ascomycota</taxon>
        <taxon>Pezizomycotina</taxon>
        <taxon>Sordariomycetes</taxon>
        <taxon>Sordariomycetidae</taxon>
        <taxon>Cephalothecales</taxon>
        <taxon>Cephalothecaceae</taxon>
        <taxon>Phialemonium</taxon>
    </lineage>
</organism>
<evidence type="ECO:0000313" key="3">
    <source>
        <dbReference type="Proteomes" id="UP001586593"/>
    </source>
</evidence>
<feature type="region of interest" description="Disordered" evidence="1">
    <location>
        <begin position="135"/>
        <end position="158"/>
    </location>
</feature>
<gene>
    <name evidence="2" type="ORF">VTK73DRAFT_2931</name>
</gene>
<comment type="caution">
    <text evidence="2">The sequence shown here is derived from an EMBL/GenBank/DDBJ whole genome shotgun (WGS) entry which is preliminary data.</text>
</comment>
<evidence type="ECO:0000313" key="2">
    <source>
        <dbReference type="EMBL" id="KAL1843087.1"/>
    </source>
</evidence>
<keyword evidence="3" id="KW-1185">Reference proteome</keyword>
<sequence>MPGRDTLSRFLWLKWTRARSFVQEFCNDGLAVDSHRPRLRSSEGPQWLRYRIRELCPAAAPPSQTPAPAGNSCTLCELGPTKRTPSHFDLLAGSRQSKQKSRNQHRFLFCRVLRSWYTIRMGRHVMSQETLLVGGESERPGLGRGSEAPRCSCPKAASTGRMSSCVRLVALHCRQQP</sequence>
<name>A0ABR3VMJ8_9PEZI</name>
<accession>A0ABR3VMJ8</accession>